<name>A0A6V7P9W2_ANACO</name>
<reference evidence="2" key="1">
    <citation type="submission" date="2020-07" db="EMBL/GenBank/DDBJ databases">
        <authorList>
            <person name="Lin J."/>
        </authorList>
    </citation>
    <scope>NUCLEOTIDE SEQUENCE</scope>
</reference>
<proteinExistence type="predicted"/>
<gene>
    <name evidence="2" type="ORF">CB5_LOCUS10804</name>
</gene>
<organism evidence="2">
    <name type="scientific">Ananas comosus var. bracteatus</name>
    <name type="common">red pineapple</name>
    <dbReference type="NCBI Taxonomy" id="296719"/>
    <lineage>
        <taxon>Eukaryota</taxon>
        <taxon>Viridiplantae</taxon>
        <taxon>Streptophyta</taxon>
        <taxon>Embryophyta</taxon>
        <taxon>Tracheophyta</taxon>
        <taxon>Spermatophyta</taxon>
        <taxon>Magnoliopsida</taxon>
        <taxon>Liliopsida</taxon>
        <taxon>Poales</taxon>
        <taxon>Bromeliaceae</taxon>
        <taxon>Bromelioideae</taxon>
        <taxon>Ananas</taxon>
    </lineage>
</organism>
<evidence type="ECO:0000256" key="1">
    <source>
        <dbReference type="SAM" id="SignalP"/>
    </source>
</evidence>
<protein>
    <submittedName>
        <fullName evidence="2">Uncharacterized protein</fullName>
    </submittedName>
</protein>
<feature type="chain" id="PRO_5028421062" evidence="1">
    <location>
        <begin position="17"/>
        <end position="265"/>
    </location>
</feature>
<sequence>MVCLVVTLLEVSLVTTDRKESLREVCVTLRISSNPKKLGRDKLKTSYKEGTRLHLDTSSSPTILDWELEQRFLRLKKKVKACGGSLTAQKESEVSISTVQNKCKKPNLRVSWDDQKGVVAIVNGFGRNLRGDADSLNIMDLISFRCQIVVDDLADILESLAITLGDIIITVTIFLERTALFEGDDRSIPFVRGDQNKGATKPTLGQRLAKRVNPQGGDLMDNNFTEGDTIGHSDTWNSSELRDKWRNSSDRYHDIRYHRQSSNDY</sequence>
<dbReference type="AlphaFoldDB" id="A0A6V7P9W2"/>
<accession>A0A6V7P9W2</accession>
<evidence type="ECO:0000313" key="2">
    <source>
        <dbReference type="EMBL" id="CAD1827593.1"/>
    </source>
</evidence>
<keyword evidence="1" id="KW-0732">Signal</keyword>
<feature type="signal peptide" evidence="1">
    <location>
        <begin position="1"/>
        <end position="16"/>
    </location>
</feature>
<dbReference type="EMBL" id="LR862146">
    <property type="protein sequence ID" value="CAD1827593.1"/>
    <property type="molecule type" value="Genomic_DNA"/>
</dbReference>